<dbReference type="GO" id="GO:0016740">
    <property type="term" value="F:transferase activity"/>
    <property type="evidence" value="ECO:0007669"/>
    <property type="project" value="UniProtKB-KW"/>
</dbReference>
<accession>U5QFT2</accession>
<feature type="compositionally biased region" description="Basic and acidic residues" evidence="1">
    <location>
        <begin position="499"/>
        <end position="509"/>
    </location>
</feature>
<proteinExistence type="predicted"/>
<gene>
    <name evidence="2" type="ORF">GKIL_0222</name>
</gene>
<reference evidence="2 3" key="1">
    <citation type="journal article" date="2013" name="PLoS ONE">
        <title>Cultivation and Complete Genome Sequencing of Gloeobacter kilaueensis sp. nov., from a Lava Cave in Kilauea Caldera, Hawai'i.</title>
        <authorList>
            <person name="Saw J.H."/>
            <person name="Schatz M."/>
            <person name="Brown M.V."/>
            <person name="Kunkel D.D."/>
            <person name="Foster J.S."/>
            <person name="Shick H."/>
            <person name="Christensen S."/>
            <person name="Hou S."/>
            <person name="Wan X."/>
            <person name="Donachie S.P."/>
        </authorList>
    </citation>
    <scope>NUCLEOTIDE SEQUENCE [LARGE SCALE GENOMIC DNA]</scope>
    <source>
        <strain evidence="3">JS</strain>
    </source>
</reference>
<feature type="compositionally biased region" description="Acidic residues" evidence="1">
    <location>
        <begin position="1"/>
        <end position="19"/>
    </location>
</feature>
<dbReference type="Proteomes" id="UP000017396">
    <property type="component" value="Chromosome"/>
</dbReference>
<sequence>MEDEEEQQSWSNLDEEESASDWQAKASATAGESEADSQIEPSAQEYEDETCCEEGYAAGYGYEQTAQDWDGDSEADPTGFWEGESVAASESDAGYEEPYQADGYSADVCYEQEDDPGQDVYGQSERTSWSEPSASQSSESGDTFDTVSSEETTAYEADSASESEPHEEGSWWDRLVDSGESAISDLAHGAADVVSDIPVLGDIAETAADGVEQIAQFDGGILKGAGTFVGGVVNMVEHPLQTAQGLEAMAEHIPGTGDLLRTAHAGIAAAIDGEDVLGAVTEAANPIQSLQDDLSFWGQVGGKILDPYAQEIDQGKYAEAAGRAVFDIGGIVLSAGGGAAAEGAVDAGRLAVGAGEAAEAAATAGRTAEGVEAAATAARTVEGGEAAATAARTAEGVEDAAQASKATEGTGSSAGAAQAAEGSEAAEETAQAAAGGGGSGGKGPGGPGGDGPGGGGGGEPGEPGGGESGRSGGEGPEGSGGDGPGDGPENPGGEGDGSTPKEEPEKPDVGTKGSRRNPDGTRKPPDDQLDQIRDKAVRDQRARRQADLEGSDEAEGAGTPDLDKMGKSRQILREKLKPHNYDPDDWE</sequence>
<feature type="compositionally biased region" description="Gly residues" evidence="1">
    <location>
        <begin position="434"/>
        <end position="496"/>
    </location>
</feature>
<feature type="region of interest" description="Disordered" evidence="1">
    <location>
        <begin position="380"/>
        <end position="587"/>
    </location>
</feature>
<dbReference type="RefSeq" id="WP_023171475.1">
    <property type="nucleotide sequence ID" value="NC_022600.1"/>
</dbReference>
<protein>
    <submittedName>
        <fullName evidence="2">Prolipoprotein diacylglyceryl transferase</fullName>
    </submittedName>
</protein>
<feature type="compositionally biased region" description="Low complexity" evidence="1">
    <location>
        <begin position="380"/>
        <end position="394"/>
    </location>
</feature>
<dbReference type="EMBL" id="CP003587">
    <property type="protein sequence ID" value="AGY56469.1"/>
    <property type="molecule type" value="Genomic_DNA"/>
</dbReference>
<dbReference type="AlphaFoldDB" id="U5QFT2"/>
<feature type="compositionally biased region" description="Basic and acidic residues" evidence="1">
    <location>
        <begin position="516"/>
        <end position="547"/>
    </location>
</feature>
<name>U5QFT2_GLOK1</name>
<keyword evidence="3" id="KW-1185">Reference proteome</keyword>
<feature type="region of interest" description="Disordered" evidence="1">
    <location>
        <begin position="1"/>
        <end position="171"/>
    </location>
</feature>
<feature type="compositionally biased region" description="Polar residues" evidence="1">
    <location>
        <begin position="141"/>
        <end position="152"/>
    </location>
</feature>
<evidence type="ECO:0000256" key="1">
    <source>
        <dbReference type="SAM" id="MobiDB-lite"/>
    </source>
</evidence>
<evidence type="ECO:0000313" key="2">
    <source>
        <dbReference type="EMBL" id="AGY56469.1"/>
    </source>
</evidence>
<dbReference type="KEGG" id="glj:GKIL_0222"/>
<feature type="compositionally biased region" description="Low complexity" evidence="1">
    <location>
        <begin position="403"/>
        <end position="433"/>
    </location>
</feature>
<organism evidence="2 3">
    <name type="scientific">Gloeobacter kilaueensis (strain ATCC BAA-2537 / CCAP 1431/1 / ULC 316 / JS1)</name>
    <dbReference type="NCBI Taxonomy" id="1183438"/>
    <lineage>
        <taxon>Bacteria</taxon>
        <taxon>Bacillati</taxon>
        <taxon>Cyanobacteriota</taxon>
        <taxon>Cyanophyceae</taxon>
        <taxon>Gloeobacterales</taxon>
        <taxon>Gloeobacteraceae</taxon>
        <taxon>Gloeobacter</taxon>
    </lineage>
</organism>
<feature type="compositionally biased region" description="Low complexity" evidence="1">
    <location>
        <begin position="129"/>
        <end position="140"/>
    </location>
</feature>
<evidence type="ECO:0000313" key="3">
    <source>
        <dbReference type="Proteomes" id="UP000017396"/>
    </source>
</evidence>
<keyword evidence="2" id="KW-0449">Lipoprotein</keyword>
<keyword evidence="2" id="KW-0808">Transferase</keyword>
<dbReference type="HOGENOM" id="CLU_464422_0_0_3"/>
<feature type="compositionally biased region" description="Basic and acidic residues" evidence="1">
    <location>
        <begin position="561"/>
        <end position="587"/>
    </location>
</feature>